<protein>
    <submittedName>
        <fullName evidence="1">Uncharacterized protein</fullName>
    </submittedName>
</protein>
<evidence type="ECO:0000313" key="1">
    <source>
        <dbReference type="EMBL" id="MBF6296125.1"/>
    </source>
</evidence>
<dbReference type="RefSeq" id="WP_195127517.1">
    <property type="nucleotide sequence ID" value="NZ_JADLQX010000001.1"/>
</dbReference>
<keyword evidence="2" id="KW-1185">Reference proteome</keyword>
<reference evidence="1 2" key="1">
    <citation type="submission" date="2020-10" db="EMBL/GenBank/DDBJ databases">
        <title>Identification of Nocardia species via Next-generation sequencing and recognition of intraspecies genetic diversity.</title>
        <authorList>
            <person name="Li P."/>
            <person name="Li P."/>
            <person name="Lu B."/>
        </authorList>
    </citation>
    <scope>NUCLEOTIDE SEQUENCE [LARGE SCALE GENOMIC DNA]</scope>
    <source>
        <strain evidence="1 2">BJ06-0157</strain>
    </source>
</reference>
<comment type="caution">
    <text evidence="1">The sequence shown here is derived from an EMBL/GenBank/DDBJ whole genome shotgun (WGS) entry which is preliminary data.</text>
</comment>
<name>A0ABS0CHP2_9NOCA</name>
<evidence type="ECO:0000313" key="2">
    <source>
        <dbReference type="Proteomes" id="UP000702209"/>
    </source>
</evidence>
<dbReference type="Proteomes" id="UP000702209">
    <property type="component" value="Unassembled WGS sequence"/>
</dbReference>
<sequence length="96" mass="10267">MAVRVVRNSLMISDQTEHQAKCVGGGCWVVSYLPGRTLTIDQATAAMKAAEVASVVSDLAVQVGLTALETVGMALQQPPWDCPRARPCRPRLFGRG</sequence>
<gene>
    <name evidence="1" type="ORF">IU459_01040</name>
</gene>
<proteinExistence type="predicted"/>
<accession>A0ABS0CHP2</accession>
<organism evidence="1 2">
    <name type="scientific">Nocardia amamiensis</name>
    <dbReference type="NCBI Taxonomy" id="404578"/>
    <lineage>
        <taxon>Bacteria</taxon>
        <taxon>Bacillati</taxon>
        <taxon>Actinomycetota</taxon>
        <taxon>Actinomycetes</taxon>
        <taxon>Mycobacteriales</taxon>
        <taxon>Nocardiaceae</taxon>
        <taxon>Nocardia</taxon>
    </lineage>
</organism>
<dbReference type="EMBL" id="JADLQX010000001">
    <property type="protein sequence ID" value="MBF6296125.1"/>
    <property type="molecule type" value="Genomic_DNA"/>
</dbReference>